<dbReference type="AlphaFoldDB" id="A0AAD5PBG2"/>
<accession>A0AAD5PBG2</accession>
<comment type="caution">
    <text evidence="1">The sequence shown here is derived from an EMBL/GenBank/DDBJ whole genome shotgun (WGS) entry which is preliminary data.</text>
</comment>
<sequence length="54" mass="6532">MTCLLYHITATISLLSLTSYRLCIRHTYYLLNFNYFFHNKKKLPITFTYLIIIP</sequence>
<reference evidence="1" key="2">
    <citation type="submission" date="2023-02" db="EMBL/GenBank/DDBJ databases">
        <authorList>
            <consortium name="DOE Joint Genome Institute"/>
            <person name="Mondo S.J."/>
            <person name="Chang Y."/>
            <person name="Wang Y."/>
            <person name="Ahrendt S."/>
            <person name="Andreopoulos W."/>
            <person name="Barry K."/>
            <person name="Beard J."/>
            <person name="Benny G.L."/>
            <person name="Blankenship S."/>
            <person name="Bonito G."/>
            <person name="Cuomo C."/>
            <person name="Desiro A."/>
            <person name="Gervers K.A."/>
            <person name="Hundley H."/>
            <person name="Kuo A."/>
            <person name="LaButti K."/>
            <person name="Lang B.F."/>
            <person name="Lipzen A."/>
            <person name="O'Donnell K."/>
            <person name="Pangilinan J."/>
            <person name="Reynolds N."/>
            <person name="Sandor L."/>
            <person name="Smith M.W."/>
            <person name="Tsang A."/>
            <person name="Grigoriev I.V."/>
            <person name="Stajich J.E."/>
            <person name="Spatafora J.W."/>
        </authorList>
    </citation>
    <scope>NUCLEOTIDE SEQUENCE</scope>
    <source>
        <strain evidence="1">RSA 2281</strain>
    </source>
</reference>
<dbReference type="EMBL" id="JAIXMP010000023">
    <property type="protein sequence ID" value="KAI9255051.1"/>
    <property type="molecule type" value="Genomic_DNA"/>
</dbReference>
<keyword evidence="2" id="KW-1185">Reference proteome</keyword>
<gene>
    <name evidence="1" type="ORF">BDA99DRAFT_517773</name>
</gene>
<organism evidence="1 2">
    <name type="scientific">Phascolomyces articulosus</name>
    <dbReference type="NCBI Taxonomy" id="60185"/>
    <lineage>
        <taxon>Eukaryota</taxon>
        <taxon>Fungi</taxon>
        <taxon>Fungi incertae sedis</taxon>
        <taxon>Mucoromycota</taxon>
        <taxon>Mucoromycotina</taxon>
        <taxon>Mucoromycetes</taxon>
        <taxon>Mucorales</taxon>
        <taxon>Lichtheimiaceae</taxon>
        <taxon>Phascolomyces</taxon>
    </lineage>
</organism>
<proteinExistence type="predicted"/>
<reference evidence="1" key="1">
    <citation type="journal article" date="2022" name="IScience">
        <title>Evolution of zygomycete secretomes and the origins of terrestrial fungal ecologies.</title>
        <authorList>
            <person name="Chang Y."/>
            <person name="Wang Y."/>
            <person name="Mondo S."/>
            <person name="Ahrendt S."/>
            <person name="Andreopoulos W."/>
            <person name="Barry K."/>
            <person name="Beard J."/>
            <person name="Benny G.L."/>
            <person name="Blankenship S."/>
            <person name="Bonito G."/>
            <person name="Cuomo C."/>
            <person name="Desiro A."/>
            <person name="Gervers K.A."/>
            <person name="Hundley H."/>
            <person name="Kuo A."/>
            <person name="LaButti K."/>
            <person name="Lang B.F."/>
            <person name="Lipzen A."/>
            <person name="O'Donnell K."/>
            <person name="Pangilinan J."/>
            <person name="Reynolds N."/>
            <person name="Sandor L."/>
            <person name="Smith M.E."/>
            <person name="Tsang A."/>
            <person name="Grigoriev I.V."/>
            <person name="Stajich J.E."/>
            <person name="Spatafora J.W."/>
        </authorList>
    </citation>
    <scope>NUCLEOTIDE SEQUENCE</scope>
    <source>
        <strain evidence="1">RSA 2281</strain>
    </source>
</reference>
<evidence type="ECO:0000313" key="1">
    <source>
        <dbReference type="EMBL" id="KAI9255051.1"/>
    </source>
</evidence>
<name>A0AAD5PBG2_9FUNG</name>
<dbReference type="Proteomes" id="UP001209540">
    <property type="component" value="Unassembled WGS sequence"/>
</dbReference>
<evidence type="ECO:0000313" key="2">
    <source>
        <dbReference type="Proteomes" id="UP001209540"/>
    </source>
</evidence>
<protein>
    <submittedName>
        <fullName evidence="1">Uncharacterized protein</fullName>
    </submittedName>
</protein>